<proteinExistence type="predicted"/>
<protein>
    <submittedName>
        <fullName evidence="1">Uncharacterized protein</fullName>
    </submittedName>
</protein>
<dbReference type="AlphaFoldDB" id="A0A0H2YSZ7"/>
<dbReference type="RefSeq" id="WP_003472741.1">
    <property type="nucleotide sequence ID" value="NC_008261.1"/>
</dbReference>
<dbReference type="PaxDb" id="195103-CPF_1634"/>
<gene>
    <name evidence="1" type="ordered locus">CPF_1634</name>
</gene>
<dbReference type="InterPro" id="IPR045633">
    <property type="entry name" value="DUF6414"/>
</dbReference>
<dbReference type="EMBL" id="CP000246">
    <property type="protein sequence ID" value="ABG84156.1"/>
    <property type="molecule type" value="Genomic_DNA"/>
</dbReference>
<accession>A0A0H2YSZ7</accession>
<organism evidence="1 2">
    <name type="scientific">Clostridium perfringens (strain ATCC 13124 / DSM 756 / JCM 1290 / NCIMB 6125 / NCTC 8237 / Type A)</name>
    <dbReference type="NCBI Taxonomy" id="195103"/>
    <lineage>
        <taxon>Bacteria</taxon>
        <taxon>Bacillati</taxon>
        <taxon>Bacillota</taxon>
        <taxon>Clostridia</taxon>
        <taxon>Eubacteriales</taxon>
        <taxon>Clostridiaceae</taxon>
        <taxon>Clostridium</taxon>
    </lineage>
</organism>
<keyword evidence="2" id="KW-1185">Reference proteome</keyword>
<evidence type="ECO:0000313" key="2">
    <source>
        <dbReference type="Proteomes" id="UP000001823"/>
    </source>
</evidence>
<name>A0A0H2YSZ7_CLOP1</name>
<dbReference type="eggNOG" id="ENOG5033MDT">
    <property type="taxonomic scope" value="Bacteria"/>
</dbReference>
<evidence type="ECO:0000313" key="1">
    <source>
        <dbReference type="EMBL" id="ABG84156.1"/>
    </source>
</evidence>
<sequence length="313" mass="35867">MNDLLNLFIYIDEYLIKSLSSVYLNGYIDIRTSKRICDNTLSGRIHLDENNKTFCSDGKSRMYNKGFKTSNRSNDFNETNCYGNDRSIENRLFGRTEEEIKRIYTSFEIHNTMLKRMTTSKVIKDLENSHLVDSHISEGDFIRTKGCITETSLSSYLDSIISLIECFPLDILDSLLKDKNLGNLNFSIILNLLKTIKDKLSLNSTEDIIMNCSGYTAILNTNSKYFLNGDCYVFDKCNCNCNVLGKVIKVCTNNNDCINLLRKLTQENYYVDLLKSIEPYLDLLKNLNIPIPKCPEPKVKSPAVLIAPISMYF</sequence>
<dbReference type="KEGG" id="cpf:CPF_1634"/>
<dbReference type="Pfam" id="PF19952">
    <property type="entry name" value="DUF6414"/>
    <property type="match status" value="1"/>
</dbReference>
<dbReference type="Proteomes" id="UP000001823">
    <property type="component" value="Chromosome"/>
</dbReference>
<dbReference type="HOGENOM" id="CLU_074306_0_0_9"/>
<reference evidence="1 2" key="1">
    <citation type="journal article" date="2006" name="Genome Res.">
        <title>Skewed genomic variability in strains of the toxigenic bacterial pathogen, Clostridium perfringens.</title>
        <authorList>
            <person name="Myers G.S."/>
            <person name="Rasko D.A."/>
            <person name="Cheung J.K."/>
            <person name="Ravel J."/>
            <person name="Seshadri R."/>
            <person name="Deboy R.T."/>
            <person name="Ren Q."/>
            <person name="Varga J."/>
            <person name="Awad M.M."/>
            <person name="Brinkac L.M."/>
            <person name="Daugherty S.C."/>
            <person name="Haft D.H."/>
            <person name="Dodson R.J."/>
            <person name="Madupu R."/>
            <person name="Nelson W.C."/>
            <person name="Rosovitz M.J."/>
            <person name="Sullivan S.A."/>
            <person name="Khouri H."/>
            <person name="Dimitrov G.I."/>
            <person name="Watkins K.L."/>
            <person name="Mulligan S."/>
            <person name="Benton J."/>
            <person name="Radune D."/>
            <person name="Fisher D.J."/>
            <person name="Atkins H.S."/>
            <person name="Hiscox T."/>
            <person name="Jost B.H."/>
            <person name="Billington S.J."/>
            <person name="Songer J.G."/>
            <person name="McClane B.A."/>
            <person name="Titball R.W."/>
            <person name="Rood J.I."/>
            <person name="Melville S.B."/>
            <person name="Paulsen I.T."/>
        </authorList>
    </citation>
    <scope>NUCLEOTIDE SEQUENCE [LARGE SCALE GENOMIC DNA]</scope>
    <source>
        <strain evidence="2">ATCC 13124 / DSM 756 / JCM 1290 / NCIMB 6125 / NCTC 8237 / S 107 / Type A</strain>
    </source>
</reference>